<dbReference type="Proteomes" id="UP000295621">
    <property type="component" value="Unassembled WGS sequence"/>
</dbReference>
<dbReference type="RefSeq" id="WP_131987885.1">
    <property type="nucleotide sequence ID" value="NZ_SMKL01000088.1"/>
</dbReference>
<dbReference type="AlphaFoldDB" id="A0A4R4RCG0"/>
<sequence>MSGTLVLRPAPAPRRLVYTVTAVVSVVLIIAGVMAGGRPGLVTCVGLVLLLAAAIDRLVDHLDPPPAGRTGRSPSGSWPASGPAPSAGSGGTRSRSRCSALGFAVLAVVLGTVVAALSG</sequence>
<proteinExistence type="predicted"/>
<feature type="transmembrane region" description="Helical" evidence="2">
    <location>
        <begin position="98"/>
        <end position="117"/>
    </location>
</feature>
<feature type="region of interest" description="Disordered" evidence="1">
    <location>
        <begin position="63"/>
        <end position="95"/>
    </location>
</feature>
<keyword evidence="2" id="KW-1133">Transmembrane helix</keyword>
<organism evidence="3 4">
    <name type="scientific">Jiangella ureilytica</name>
    <dbReference type="NCBI Taxonomy" id="2530374"/>
    <lineage>
        <taxon>Bacteria</taxon>
        <taxon>Bacillati</taxon>
        <taxon>Actinomycetota</taxon>
        <taxon>Actinomycetes</taxon>
        <taxon>Jiangellales</taxon>
        <taxon>Jiangellaceae</taxon>
        <taxon>Jiangella</taxon>
    </lineage>
</organism>
<evidence type="ECO:0000256" key="2">
    <source>
        <dbReference type="SAM" id="Phobius"/>
    </source>
</evidence>
<feature type="compositionally biased region" description="Low complexity" evidence="1">
    <location>
        <begin position="71"/>
        <end position="87"/>
    </location>
</feature>
<evidence type="ECO:0000313" key="3">
    <source>
        <dbReference type="EMBL" id="TDC46810.1"/>
    </source>
</evidence>
<dbReference type="EMBL" id="SMKL01000088">
    <property type="protein sequence ID" value="TDC46810.1"/>
    <property type="molecule type" value="Genomic_DNA"/>
</dbReference>
<feature type="transmembrane region" description="Helical" evidence="2">
    <location>
        <begin position="16"/>
        <end position="34"/>
    </location>
</feature>
<keyword evidence="2" id="KW-0472">Membrane</keyword>
<evidence type="ECO:0000313" key="4">
    <source>
        <dbReference type="Proteomes" id="UP000295621"/>
    </source>
</evidence>
<name>A0A4R4RCG0_9ACTN</name>
<keyword evidence="2" id="KW-0812">Transmembrane</keyword>
<evidence type="ECO:0000256" key="1">
    <source>
        <dbReference type="SAM" id="MobiDB-lite"/>
    </source>
</evidence>
<gene>
    <name evidence="3" type="ORF">E1212_25930</name>
</gene>
<protein>
    <submittedName>
        <fullName evidence="3">Uncharacterized protein</fullName>
    </submittedName>
</protein>
<accession>A0A4R4RCG0</accession>
<keyword evidence="4" id="KW-1185">Reference proteome</keyword>
<comment type="caution">
    <text evidence="3">The sequence shown here is derived from an EMBL/GenBank/DDBJ whole genome shotgun (WGS) entry which is preliminary data.</text>
</comment>
<reference evidence="3 4" key="1">
    <citation type="submission" date="2019-02" db="EMBL/GenBank/DDBJ databases">
        <title>Draft genome sequences of novel Actinobacteria.</title>
        <authorList>
            <person name="Sahin N."/>
            <person name="Ay H."/>
            <person name="Saygin H."/>
        </authorList>
    </citation>
    <scope>NUCLEOTIDE SEQUENCE [LARGE SCALE GENOMIC DNA]</scope>
    <source>
        <strain evidence="3 4">KC603</strain>
    </source>
</reference>